<dbReference type="Proteomes" id="UP000594262">
    <property type="component" value="Unplaced"/>
</dbReference>
<dbReference type="InterPro" id="IPR050826">
    <property type="entry name" value="Krueppel_C2H2_ZnFinger"/>
</dbReference>
<evidence type="ECO:0000259" key="7">
    <source>
        <dbReference type="PROSITE" id="PS50157"/>
    </source>
</evidence>
<feature type="domain" description="C2H2-type" evidence="7">
    <location>
        <begin position="28"/>
        <end position="55"/>
    </location>
</feature>
<dbReference type="OrthoDB" id="6077919at2759"/>
<dbReference type="PANTHER" id="PTHR24377">
    <property type="entry name" value="IP01015P-RELATED"/>
    <property type="match status" value="1"/>
</dbReference>
<evidence type="ECO:0000313" key="9">
    <source>
        <dbReference type="Proteomes" id="UP000594262"/>
    </source>
</evidence>
<evidence type="ECO:0000256" key="3">
    <source>
        <dbReference type="ARBA" id="ARBA00022771"/>
    </source>
</evidence>
<dbReference type="PROSITE" id="PS50157">
    <property type="entry name" value="ZINC_FINGER_C2H2_2"/>
    <property type="match status" value="3"/>
</dbReference>
<dbReference type="GO" id="GO:0008270">
    <property type="term" value="F:zinc ion binding"/>
    <property type="evidence" value="ECO:0007669"/>
    <property type="project" value="UniProtKB-KW"/>
</dbReference>
<keyword evidence="4" id="KW-0862">Zinc</keyword>
<organism evidence="8 9">
    <name type="scientific">Clytia hemisphaerica</name>
    <dbReference type="NCBI Taxonomy" id="252671"/>
    <lineage>
        <taxon>Eukaryota</taxon>
        <taxon>Metazoa</taxon>
        <taxon>Cnidaria</taxon>
        <taxon>Hydrozoa</taxon>
        <taxon>Hydroidolina</taxon>
        <taxon>Leptothecata</taxon>
        <taxon>Obeliida</taxon>
        <taxon>Clytiidae</taxon>
        <taxon>Clytia</taxon>
    </lineage>
</organism>
<reference evidence="8" key="1">
    <citation type="submission" date="2021-01" db="UniProtKB">
        <authorList>
            <consortium name="EnsemblMetazoa"/>
        </authorList>
    </citation>
    <scope>IDENTIFICATION</scope>
</reference>
<name>A0A7M6DS38_9CNID</name>
<accession>A0A7M6DS38</accession>
<proteinExistence type="predicted"/>
<evidence type="ECO:0000256" key="2">
    <source>
        <dbReference type="ARBA" id="ARBA00022737"/>
    </source>
</evidence>
<dbReference type="SUPFAM" id="SSF57667">
    <property type="entry name" value="beta-beta-alpha zinc fingers"/>
    <property type="match status" value="2"/>
</dbReference>
<evidence type="ECO:0000256" key="6">
    <source>
        <dbReference type="PROSITE-ProRule" id="PRU00042"/>
    </source>
</evidence>
<keyword evidence="5" id="KW-0539">Nucleus</keyword>
<dbReference type="PROSITE" id="PS00028">
    <property type="entry name" value="ZINC_FINGER_C2H2_1"/>
    <property type="match status" value="3"/>
</dbReference>
<dbReference type="InterPro" id="IPR036236">
    <property type="entry name" value="Znf_C2H2_sf"/>
</dbReference>
<dbReference type="Gene3D" id="3.30.160.60">
    <property type="entry name" value="Classic Zinc Finger"/>
    <property type="match status" value="3"/>
</dbReference>
<dbReference type="SMART" id="SM00355">
    <property type="entry name" value="ZnF_C2H2"/>
    <property type="match status" value="4"/>
</dbReference>
<dbReference type="EnsemblMetazoa" id="CLYHEMT026166.1">
    <property type="protein sequence ID" value="CLYHEMP026166.1"/>
    <property type="gene ID" value="CLYHEMG026166"/>
</dbReference>
<keyword evidence="1" id="KW-0479">Metal-binding</keyword>
<evidence type="ECO:0000256" key="4">
    <source>
        <dbReference type="ARBA" id="ARBA00022833"/>
    </source>
</evidence>
<feature type="domain" description="C2H2-type" evidence="7">
    <location>
        <begin position="189"/>
        <end position="216"/>
    </location>
</feature>
<evidence type="ECO:0000313" key="8">
    <source>
        <dbReference type="EnsemblMetazoa" id="CLYHEMP026166.1"/>
    </source>
</evidence>
<dbReference type="FunFam" id="3.30.160.60:FF:000072">
    <property type="entry name" value="zinc finger protein 143 isoform X1"/>
    <property type="match status" value="1"/>
</dbReference>
<sequence length="247" mass="28785">MQTRKMERKWEEIHNTTPENLIVETVNFDCKVCGKQFKKSCTLQTHLRIHEGENPYAYDVFGKGFQESNIFQQQVDVDDSLKLFQCSVCGKKFQFPNNLIVHAQYHLKNEEVERPETKRKLVFITPEKSNCNQVTEGIKVPNQLDCIINNSANNPSTSPRKQNSSDLQMFALKCKDQMFIDTFKDKKQHLCKICGKGFMYLPTLQRHFATHGELKQLQQCADCEKEFEYGRLFNSHLKTNGCKTPYK</sequence>
<evidence type="ECO:0000256" key="5">
    <source>
        <dbReference type="ARBA" id="ARBA00023242"/>
    </source>
</evidence>
<dbReference type="Pfam" id="PF00096">
    <property type="entry name" value="zf-C2H2"/>
    <property type="match status" value="3"/>
</dbReference>
<feature type="domain" description="C2H2-type" evidence="7">
    <location>
        <begin position="84"/>
        <end position="111"/>
    </location>
</feature>
<evidence type="ECO:0000256" key="1">
    <source>
        <dbReference type="ARBA" id="ARBA00022723"/>
    </source>
</evidence>
<keyword evidence="9" id="KW-1185">Reference proteome</keyword>
<protein>
    <recommendedName>
        <fullName evidence="7">C2H2-type domain-containing protein</fullName>
    </recommendedName>
</protein>
<keyword evidence="2" id="KW-0677">Repeat</keyword>
<dbReference type="InterPro" id="IPR013087">
    <property type="entry name" value="Znf_C2H2_type"/>
</dbReference>
<dbReference type="AlphaFoldDB" id="A0A7M6DS38"/>
<keyword evidence="3 6" id="KW-0863">Zinc-finger</keyword>